<evidence type="ECO:0000313" key="5">
    <source>
        <dbReference type="Proteomes" id="UP000481583"/>
    </source>
</evidence>
<keyword evidence="2" id="KW-0012">Acyltransferase</keyword>
<comment type="caution">
    <text evidence="4">The sequence shown here is derived from an EMBL/GenBank/DDBJ whole genome shotgun (WGS) entry which is preliminary data.</text>
</comment>
<evidence type="ECO:0000256" key="1">
    <source>
        <dbReference type="ARBA" id="ARBA00022679"/>
    </source>
</evidence>
<dbReference type="Proteomes" id="UP000481583">
    <property type="component" value="Unassembled WGS sequence"/>
</dbReference>
<keyword evidence="5" id="KW-1185">Reference proteome</keyword>
<dbReference type="CDD" id="cd04301">
    <property type="entry name" value="NAT_SF"/>
    <property type="match status" value="1"/>
</dbReference>
<dbReference type="InterPro" id="IPR050832">
    <property type="entry name" value="Bact_Acetyltransf"/>
</dbReference>
<dbReference type="AlphaFoldDB" id="A0A6G4UBD8"/>
<protein>
    <submittedName>
        <fullName evidence="4">GNAT family N-acetyltransferase</fullName>
    </submittedName>
</protein>
<gene>
    <name evidence="4" type="ORF">G5C51_37340</name>
</gene>
<dbReference type="Pfam" id="PF00583">
    <property type="entry name" value="Acetyltransf_1"/>
    <property type="match status" value="1"/>
</dbReference>
<evidence type="ECO:0000259" key="3">
    <source>
        <dbReference type="PROSITE" id="PS51186"/>
    </source>
</evidence>
<feature type="domain" description="N-acetyltransferase" evidence="3">
    <location>
        <begin position="3"/>
        <end position="164"/>
    </location>
</feature>
<sequence length="168" mass="18395">MDLTITRAQPADYDAVADLVGAVYLDDDLLTFGEQDSYLNSLRDVATRAAQAEVLIARTQDTGELLGSVTYAAPGSPYAELGADGTAEFRMLAVARAGRGRGVGEALVRACLDRARQQGATRVALSTLDIMTTAHRLYERLGFRRTPERDWNPRTDIDLKLLTYELTL</sequence>
<dbReference type="GO" id="GO:0016747">
    <property type="term" value="F:acyltransferase activity, transferring groups other than amino-acyl groups"/>
    <property type="evidence" value="ECO:0007669"/>
    <property type="project" value="InterPro"/>
</dbReference>
<dbReference type="RefSeq" id="WP_165244571.1">
    <property type="nucleotide sequence ID" value="NZ_JAAKZV010000307.1"/>
</dbReference>
<dbReference type="Gene3D" id="3.40.630.30">
    <property type="match status" value="1"/>
</dbReference>
<evidence type="ECO:0000313" key="4">
    <source>
        <dbReference type="EMBL" id="NGN69539.1"/>
    </source>
</evidence>
<organism evidence="4 5">
    <name type="scientific">Streptomyces coryli</name>
    <dbReference type="NCBI Taxonomy" id="1128680"/>
    <lineage>
        <taxon>Bacteria</taxon>
        <taxon>Bacillati</taxon>
        <taxon>Actinomycetota</taxon>
        <taxon>Actinomycetes</taxon>
        <taxon>Kitasatosporales</taxon>
        <taxon>Streptomycetaceae</taxon>
        <taxon>Streptomyces</taxon>
    </lineage>
</organism>
<dbReference type="InterPro" id="IPR016181">
    <property type="entry name" value="Acyl_CoA_acyltransferase"/>
</dbReference>
<dbReference type="PANTHER" id="PTHR43877:SF2">
    <property type="entry name" value="AMINOALKYLPHOSPHONATE N-ACETYLTRANSFERASE-RELATED"/>
    <property type="match status" value="1"/>
</dbReference>
<dbReference type="EMBL" id="JAAKZV010000307">
    <property type="protein sequence ID" value="NGN69539.1"/>
    <property type="molecule type" value="Genomic_DNA"/>
</dbReference>
<keyword evidence="1 4" id="KW-0808">Transferase</keyword>
<dbReference type="PROSITE" id="PS51186">
    <property type="entry name" value="GNAT"/>
    <property type="match status" value="1"/>
</dbReference>
<dbReference type="InterPro" id="IPR000182">
    <property type="entry name" value="GNAT_dom"/>
</dbReference>
<dbReference type="PANTHER" id="PTHR43877">
    <property type="entry name" value="AMINOALKYLPHOSPHONATE N-ACETYLTRANSFERASE-RELATED-RELATED"/>
    <property type="match status" value="1"/>
</dbReference>
<proteinExistence type="predicted"/>
<dbReference type="SUPFAM" id="SSF55729">
    <property type="entry name" value="Acyl-CoA N-acyltransferases (Nat)"/>
    <property type="match status" value="1"/>
</dbReference>
<evidence type="ECO:0000256" key="2">
    <source>
        <dbReference type="ARBA" id="ARBA00023315"/>
    </source>
</evidence>
<accession>A0A6G4UBD8</accession>
<name>A0A6G4UBD8_9ACTN</name>
<reference evidence="4 5" key="1">
    <citation type="submission" date="2020-02" db="EMBL/GenBank/DDBJ databases">
        <title>Whole-genome analyses of novel actinobacteria.</title>
        <authorList>
            <person name="Sahin N."/>
        </authorList>
    </citation>
    <scope>NUCLEOTIDE SEQUENCE [LARGE SCALE GENOMIC DNA]</scope>
    <source>
        <strain evidence="4 5">A7024</strain>
    </source>
</reference>